<name>A0A371EWH1_MUCPR</name>
<feature type="non-terminal residue" evidence="2">
    <location>
        <position position="1"/>
    </location>
</feature>
<feature type="region of interest" description="Disordered" evidence="1">
    <location>
        <begin position="100"/>
        <end position="160"/>
    </location>
</feature>
<evidence type="ECO:0000313" key="2">
    <source>
        <dbReference type="EMBL" id="RDX70319.1"/>
    </source>
</evidence>
<sequence>MEVETNIFIRRRKAGLSNKSFKSWFMLNITKLFKNAMSVVIIDPITLNDIDDNNEWIVGELDGDGEDVEDELVYVNDVLTWRDVASAIGVAETLMYTRRQTQMQRAAATSTSRKENVKGVVEEEDEDESSEDEGEEEYNSSSNGGDEDNDMKLQEDDEYY</sequence>
<dbReference type="EMBL" id="QJKJ01011748">
    <property type="protein sequence ID" value="RDX70319.1"/>
    <property type="molecule type" value="Genomic_DNA"/>
</dbReference>
<feature type="compositionally biased region" description="Basic and acidic residues" evidence="1">
    <location>
        <begin position="112"/>
        <end position="121"/>
    </location>
</feature>
<evidence type="ECO:0000313" key="3">
    <source>
        <dbReference type="Proteomes" id="UP000257109"/>
    </source>
</evidence>
<proteinExistence type="predicted"/>
<dbReference type="Proteomes" id="UP000257109">
    <property type="component" value="Unassembled WGS sequence"/>
</dbReference>
<dbReference type="AlphaFoldDB" id="A0A371EWH1"/>
<gene>
    <name evidence="2" type="ORF">CR513_50458</name>
</gene>
<dbReference type="OrthoDB" id="1745734at2759"/>
<evidence type="ECO:0000256" key="1">
    <source>
        <dbReference type="SAM" id="MobiDB-lite"/>
    </source>
</evidence>
<feature type="compositionally biased region" description="Acidic residues" evidence="1">
    <location>
        <begin position="122"/>
        <end position="138"/>
    </location>
</feature>
<comment type="caution">
    <text evidence="2">The sequence shown here is derived from an EMBL/GenBank/DDBJ whole genome shotgun (WGS) entry which is preliminary data.</text>
</comment>
<feature type="compositionally biased region" description="Acidic residues" evidence="1">
    <location>
        <begin position="145"/>
        <end position="160"/>
    </location>
</feature>
<protein>
    <submittedName>
        <fullName evidence="2">Uncharacterized protein</fullName>
    </submittedName>
</protein>
<accession>A0A371EWH1</accession>
<keyword evidence="3" id="KW-1185">Reference proteome</keyword>
<reference evidence="2" key="1">
    <citation type="submission" date="2018-05" db="EMBL/GenBank/DDBJ databases">
        <title>Draft genome of Mucuna pruriens seed.</title>
        <authorList>
            <person name="Nnadi N.E."/>
            <person name="Vos R."/>
            <person name="Hasami M.H."/>
            <person name="Devisetty U.K."/>
            <person name="Aguiy J.C."/>
        </authorList>
    </citation>
    <scope>NUCLEOTIDE SEQUENCE [LARGE SCALE GENOMIC DNA]</scope>
    <source>
        <strain evidence="2">JCA_2017</strain>
    </source>
</reference>
<feature type="compositionally biased region" description="Polar residues" evidence="1">
    <location>
        <begin position="100"/>
        <end position="111"/>
    </location>
</feature>
<organism evidence="2 3">
    <name type="scientific">Mucuna pruriens</name>
    <name type="common">Velvet bean</name>
    <name type="synonym">Dolichos pruriens</name>
    <dbReference type="NCBI Taxonomy" id="157652"/>
    <lineage>
        <taxon>Eukaryota</taxon>
        <taxon>Viridiplantae</taxon>
        <taxon>Streptophyta</taxon>
        <taxon>Embryophyta</taxon>
        <taxon>Tracheophyta</taxon>
        <taxon>Spermatophyta</taxon>
        <taxon>Magnoliopsida</taxon>
        <taxon>eudicotyledons</taxon>
        <taxon>Gunneridae</taxon>
        <taxon>Pentapetalae</taxon>
        <taxon>rosids</taxon>
        <taxon>fabids</taxon>
        <taxon>Fabales</taxon>
        <taxon>Fabaceae</taxon>
        <taxon>Papilionoideae</taxon>
        <taxon>50 kb inversion clade</taxon>
        <taxon>NPAAA clade</taxon>
        <taxon>indigoferoid/millettioid clade</taxon>
        <taxon>Phaseoleae</taxon>
        <taxon>Mucuna</taxon>
    </lineage>
</organism>